<evidence type="ECO:0000313" key="9">
    <source>
        <dbReference type="Proteomes" id="UP000319731"/>
    </source>
</evidence>
<dbReference type="PANTHER" id="PTHR22911:SF6">
    <property type="entry name" value="SOLUTE CARRIER FAMILY 35 MEMBER G1"/>
    <property type="match status" value="1"/>
</dbReference>
<dbReference type="Proteomes" id="UP000319731">
    <property type="component" value="Unassembled WGS sequence"/>
</dbReference>
<feature type="region of interest" description="Disordered" evidence="5">
    <location>
        <begin position="17"/>
        <end position="38"/>
    </location>
</feature>
<feature type="transmembrane region" description="Helical" evidence="6">
    <location>
        <begin position="217"/>
        <end position="235"/>
    </location>
</feature>
<evidence type="ECO:0000256" key="6">
    <source>
        <dbReference type="SAM" id="Phobius"/>
    </source>
</evidence>
<comment type="caution">
    <text evidence="8">The sequence shown here is derived from an EMBL/GenBank/DDBJ whole genome shotgun (WGS) entry which is preliminary data.</text>
</comment>
<gene>
    <name evidence="8" type="ORF">SmJEL517_g05388</name>
</gene>
<organism evidence="8 9">
    <name type="scientific">Synchytrium microbalum</name>
    <dbReference type="NCBI Taxonomy" id="1806994"/>
    <lineage>
        <taxon>Eukaryota</taxon>
        <taxon>Fungi</taxon>
        <taxon>Fungi incertae sedis</taxon>
        <taxon>Chytridiomycota</taxon>
        <taxon>Chytridiomycota incertae sedis</taxon>
        <taxon>Chytridiomycetes</taxon>
        <taxon>Synchytriales</taxon>
        <taxon>Synchytriaceae</taxon>
        <taxon>Synchytrium</taxon>
    </lineage>
</organism>
<accession>A0A507BVS2</accession>
<evidence type="ECO:0000256" key="1">
    <source>
        <dbReference type="ARBA" id="ARBA00004141"/>
    </source>
</evidence>
<dbReference type="GO" id="GO:0016020">
    <property type="term" value="C:membrane"/>
    <property type="evidence" value="ECO:0007669"/>
    <property type="project" value="UniProtKB-SubCell"/>
</dbReference>
<dbReference type="GeneID" id="42006611"/>
<feature type="transmembrane region" description="Helical" evidence="6">
    <location>
        <begin position="241"/>
        <end position="262"/>
    </location>
</feature>
<dbReference type="PANTHER" id="PTHR22911">
    <property type="entry name" value="ACYL-MALONYL CONDENSING ENZYME-RELATED"/>
    <property type="match status" value="1"/>
</dbReference>
<keyword evidence="4 6" id="KW-0472">Membrane</keyword>
<feature type="transmembrane region" description="Helical" evidence="6">
    <location>
        <begin position="274"/>
        <end position="299"/>
    </location>
</feature>
<feature type="transmembrane region" description="Helical" evidence="6">
    <location>
        <begin position="144"/>
        <end position="163"/>
    </location>
</feature>
<dbReference type="RefSeq" id="XP_031022713.1">
    <property type="nucleotide sequence ID" value="XM_031171314.1"/>
</dbReference>
<feature type="domain" description="EamA" evidence="7">
    <location>
        <begin position="144"/>
        <end position="285"/>
    </location>
</feature>
<feature type="transmembrane region" description="Helical" evidence="6">
    <location>
        <begin position="441"/>
        <end position="460"/>
    </location>
</feature>
<feature type="transmembrane region" description="Helical" evidence="6">
    <location>
        <begin position="411"/>
        <end position="429"/>
    </location>
</feature>
<evidence type="ECO:0000256" key="4">
    <source>
        <dbReference type="ARBA" id="ARBA00023136"/>
    </source>
</evidence>
<feature type="domain" description="EamA" evidence="7">
    <location>
        <begin position="347"/>
        <end position="482"/>
    </location>
</feature>
<evidence type="ECO:0000256" key="3">
    <source>
        <dbReference type="ARBA" id="ARBA00022989"/>
    </source>
</evidence>
<dbReference type="InterPro" id="IPR000620">
    <property type="entry name" value="EamA_dom"/>
</dbReference>
<dbReference type="STRING" id="1806994.A0A507BVS2"/>
<dbReference type="SUPFAM" id="SSF103481">
    <property type="entry name" value="Multidrug resistance efflux transporter EmrE"/>
    <property type="match status" value="2"/>
</dbReference>
<sequence>MPHPSYELLSLSELNSPRSSIYNNHETPSATQVPTQSQFQQNQIIAASSKNGNSRYAPLCADEIDDIIHSIQTDIDDDAADTTGDNDSLYGDLSDLKKSLVRPMTRSSTLDHVKFSVQNSVVSMKDESRPPPSNQSRNCLSTNLGLIYMLGAALMFSLLNFAVKSLSSSNTEQKIPLFEMVFIRSFSILIFSVLLMLCQGMNKIHDFLGPQGVRRLLVLRGLTGFLGITVAWLAVQKLSLSDSTVLGFLAPMFTAIAASLILKEPFEIPDAIAGVVSLIGVVFVARPTFIFGSLASVTITTDPYYNLTEILNLSTPTRMLLAISTLNDSLPTNMATITTPNEEDRIIGVILSLIGCLFATSAYISIRFMTTKAKVHPLNILNYFSFVSGTLSLFTIPFMPETWVLPTSASTFGFLSLIAISGFAGQLLMTESLKRETAGRASAMNYIGVVFAFVFDWIAFNTPPNVWSIVGSCIIGSSVIGIAITKSIKSKRAAAKVAKETI</sequence>
<feature type="compositionally biased region" description="Polar residues" evidence="5">
    <location>
        <begin position="21"/>
        <end position="38"/>
    </location>
</feature>
<dbReference type="OrthoDB" id="306876at2759"/>
<dbReference type="InterPro" id="IPR037185">
    <property type="entry name" value="EmrE-like"/>
</dbReference>
<evidence type="ECO:0000256" key="2">
    <source>
        <dbReference type="ARBA" id="ARBA00022692"/>
    </source>
</evidence>
<dbReference type="EMBL" id="QEAO01000048">
    <property type="protein sequence ID" value="TPX31241.1"/>
    <property type="molecule type" value="Genomic_DNA"/>
</dbReference>
<keyword evidence="2 6" id="KW-0812">Transmembrane</keyword>
<feature type="transmembrane region" description="Helical" evidence="6">
    <location>
        <begin position="466"/>
        <end position="484"/>
    </location>
</feature>
<reference evidence="8 9" key="1">
    <citation type="journal article" date="2019" name="Sci. Rep.">
        <title>Comparative genomics of chytrid fungi reveal insights into the obligate biotrophic and pathogenic lifestyle of Synchytrium endobioticum.</title>
        <authorList>
            <person name="van de Vossenberg B.T.L.H."/>
            <person name="Warris S."/>
            <person name="Nguyen H.D.T."/>
            <person name="van Gent-Pelzer M.P.E."/>
            <person name="Joly D.L."/>
            <person name="van de Geest H.C."/>
            <person name="Bonants P.J.M."/>
            <person name="Smith D.S."/>
            <person name="Levesque C.A."/>
            <person name="van der Lee T.A.J."/>
        </authorList>
    </citation>
    <scope>NUCLEOTIDE SEQUENCE [LARGE SCALE GENOMIC DNA]</scope>
    <source>
        <strain evidence="8 9">JEL517</strain>
    </source>
</reference>
<feature type="transmembrane region" description="Helical" evidence="6">
    <location>
        <begin position="378"/>
        <end position="399"/>
    </location>
</feature>
<feature type="transmembrane region" description="Helical" evidence="6">
    <location>
        <begin position="175"/>
        <end position="197"/>
    </location>
</feature>
<proteinExistence type="predicted"/>
<name>A0A507BVS2_9FUNG</name>
<dbReference type="Pfam" id="PF00892">
    <property type="entry name" value="EamA"/>
    <property type="match status" value="2"/>
</dbReference>
<keyword evidence="3 6" id="KW-1133">Transmembrane helix</keyword>
<protein>
    <recommendedName>
        <fullName evidence="7">EamA domain-containing protein</fullName>
    </recommendedName>
</protein>
<evidence type="ECO:0000256" key="5">
    <source>
        <dbReference type="SAM" id="MobiDB-lite"/>
    </source>
</evidence>
<keyword evidence="9" id="KW-1185">Reference proteome</keyword>
<feature type="transmembrane region" description="Helical" evidence="6">
    <location>
        <begin position="346"/>
        <end position="366"/>
    </location>
</feature>
<evidence type="ECO:0000259" key="7">
    <source>
        <dbReference type="Pfam" id="PF00892"/>
    </source>
</evidence>
<evidence type="ECO:0000313" key="8">
    <source>
        <dbReference type="EMBL" id="TPX31241.1"/>
    </source>
</evidence>
<dbReference type="AlphaFoldDB" id="A0A507BVS2"/>
<comment type="subcellular location">
    <subcellularLocation>
        <location evidence="1">Membrane</location>
        <topology evidence="1">Multi-pass membrane protein</topology>
    </subcellularLocation>
</comment>